<accession>A0A131XV06</accession>
<dbReference type="EMBL" id="GEFM01004662">
    <property type="protein sequence ID" value="JAP71134.1"/>
    <property type="molecule type" value="mRNA"/>
</dbReference>
<dbReference type="Pfam" id="PF16984">
    <property type="entry name" value="Grp7_allergen"/>
    <property type="match status" value="1"/>
</dbReference>
<dbReference type="InterPro" id="IPR038602">
    <property type="entry name" value="Mite_allergen_7_sf"/>
</dbReference>
<evidence type="ECO:0000313" key="2">
    <source>
        <dbReference type="EMBL" id="JAP71134.1"/>
    </source>
</evidence>
<reference evidence="2" key="1">
    <citation type="submission" date="2016-02" db="EMBL/GenBank/DDBJ databases">
        <title>RNAseq analyses of the midgut from blood- or serum-fed Ixodes ricinus ticks.</title>
        <authorList>
            <person name="Perner J."/>
            <person name="Provaznik J."/>
            <person name="Schrenkova J."/>
            <person name="Urbanova V."/>
            <person name="Ribeiro J.M."/>
            <person name="Kopacek P."/>
        </authorList>
    </citation>
    <scope>NUCLEOTIDE SEQUENCE</scope>
    <source>
        <tissue evidence="2">Gut</tissue>
    </source>
</reference>
<organism evidence="2">
    <name type="scientific">Ixodes ricinus</name>
    <name type="common">Common tick</name>
    <name type="synonym">Acarus ricinus</name>
    <dbReference type="NCBI Taxonomy" id="34613"/>
    <lineage>
        <taxon>Eukaryota</taxon>
        <taxon>Metazoa</taxon>
        <taxon>Ecdysozoa</taxon>
        <taxon>Arthropoda</taxon>
        <taxon>Chelicerata</taxon>
        <taxon>Arachnida</taxon>
        <taxon>Acari</taxon>
        <taxon>Parasitiformes</taxon>
        <taxon>Ixodida</taxon>
        <taxon>Ixodoidea</taxon>
        <taxon>Ixodidae</taxon>
        <taxon>Ixodinae</taxon>
        <taxon>Ixodes</taxon>
    </lineage>
</organism>
<keyword evidence="1" id="KW-0732">Signal</keyword>
<dbReference type="InterPro" id="IPR020234">
    <property type="entry name" value="Mite_allergen_group-7"/>
</dbReference>
<evidence type="ECO:0000256" key="1">
    <source>
        <dbReference type="SAM" id="SignalP"/>
    </source>
</evidence>
<dbReference type="AlphaFoldDB" id="A0A131XV06"/>
<feature type="signal peptide" evidence="1">
    <location>
        <begin position="1"/>
        <end position="16"/>
    </location>
</feature>
<protein>
    <submittedName>
        <fullName evidence="2">Putative secreted protein</fullName>
    </submittedName>
</protein>
<sequence length="218" mass="24464">MWKILTVFCVVAFATAAGDDLSEGELGTYMKQTNDIFDQILDSVSRSEELDPFQLPEMVSSFERKILFRFHGESRIYNGTVTGLSTMHRAGDSHLRMDESKLEVLADVGVGALDVNCKAHVKFMGRGPTVNIAVHIAYARILLEAFQPQDGEMTLKQFKLQELDGFKLKMTGLGPLTYLFTYFVRVFTKLFKNKVKNIVESKLAKMVANKLKGIKLGV</sequence>
<proteinExistence type="evidence at transcript level"/>
<name>A0A131XV06_IXORI</name>
<feature type="chain" id="PRO_5007284102" evidence="1">
    <location>
        <begin position="17"/>
        <end position="218"/>
    </location>
</feature>
<dbReference type="Gene3D" id="3.15.10.50">
    <property type="match status" value="1"/>
</dbReference>